<dbReference type="PIRSF" id="PIRSF002869">
    <property type="entry name" value="MviN"/>
    <property type="match status" value="1"/>
</dbReference>
<feature type="transmembrane region" description="Helical" evidence="8">
    <location>
        <begin position="287"/>
        <end position="308"/>
    </location>
</feature>
<comment type="function">
    <text evidence="8 9">Involved in peptidoglycan biosynthesis. Transports lipid-linked peptidoglycan precursors from the inner to the outer leaflet of the cytoplasmic membrane.</text>
</comment>
<evidence type="ECO:0000313" key="10">
    <source>
        <dbReference type="EMBL" id="OKH45341.1"/>
    </source>
</evidence>
<feature type="transmembrane region" description="Helical" evidence="8">
    <location>
        <begin position="89"/>
        <end position="116"/>
    </location>
</feature>
<sequence>MSDAKPSRSLANIAGIVAVATILSKFVGLFRQQAIGAAFAVGPVADAYSFAYIIPGFLLILLGGINGPFHSAIVSVVARQQDRKDTAALIEAVNTLVGLILIGLSLLLIVLAGPIINTIAPGLAQNDPIARDMAVLQLRIMAPMAVLAGLIGTGFGALNADNQFWLPSISPIFSSGAVLVGLGLLYWAIGSEVTSPEFFMVGSAVLAGSTLGGAVLQWLVQLPALWKSGLGRPRLRFDWSMPEVKEVMQVLLPATLSSGMLQINLFTNLFFASFIPGTAAALSYANLLVQTPLGIISNVILVPFLPMFARLADPADWPELKLRIRQSLLFTALTMLPLGAMFVVLALPMVRVIYERGAFDQEASNLVTSLLMVYGIGMFVYLARDVLVRVFYALGDGQTPFRISLINIGLNVVMAFWFIRWLGAPGLVLATVGVNVFSTLALTVILHRRLRGLPLGEWGGAIALLTLLSFIAGTAAWGTLQWLETWLGTQGIGVLLLQLLIPGGVGLLIFIVGAFLLPIPETKQLAARIRERVRR</sequence>
<dbReference type="HAMAP" id="MF_02078">
    <property type="entry name" value="MurJ_MviN"/>
    <property type="match status" value="1"/>
</dbReference>
<dbReference type="InterPro" id="IPR004268">
    <property type="entry name" value="MurJ"/>
</dbReference>
<feature type="transmembrane region" description="Helical" evidence="8">
    <location>
        <begin position="427"/>
        <end position="446"/>
    </location>
</feature>
<feature type="transmembrane region" description="Helical" evidence="8">
    <location>
        <begin position="247"/>
        <end position="275"/>
    </location>
</feature>
<evidence type="ECO:0000256" key="6">
    <source>
        <dbReference type="ARBA" id="ARBA00022989"/>
    </source>
</evidence>
<feature type="transmembrane region" description="Helical" evidence="8">
    <location>
        <begin position="403"/>
        <end position="421"/>
    </location>
</feature>
<dbReference type="GO" id="GO:0009252">
    <property type="term" value="P:peptidoglycan biosynthetic process"/>
    <property type="evidence" value="ECO:0007669"/>
    <property type="project" value="UniProtKB-UniRule"/>
</dbReference>
<dbReference type="RefSeq" id="WP_073610150.1">
    <property type="nucleotide sequence ID" value="NZ_MRCG01000017.1"/>
</dbReference>
<dbReference type="CDD" id="cd13123">
    <property type="entry name" value="MATE_MurJ_like"/>
    <property type="match status" value="1"/>
</dbReference>
<dbReference type="GO" id="GO:0005886">
    <property type="term" value="C:plasma membrane"/>
    <property type="evidence" value="ECO:0007669"/>
    <property type="project" value="UniProtKB-SubCell"/>
</dbReference>
<evidence type="ECO:0000256" key="3">
    <source>
        <dbReference type="ARBA" id="ARBA00022692"/>
    </source>
</evidence>
<dbReference type="PANTHER" id="PTHR43486">
    <property type="entry name" value="LIPID II FLIPPASE MURJ-RELATED"/>
    <property type="match status" value="1"/>
</dbReference>
<feature type="transmembrane region" description="Helical" evidence="8">
    <location>
        <begin position="458"/>
        <end position="480"/>
    </location>
</feature>
<dbReference type="NCBIfam" id="TIGR01695">
    <property type="entry name" value="murJ_mviN"/>
    <property type="match status" value="1"/>
</dbReference>
<accession>A0A1U7J0W1</accession>
<proteinExistence type="inferred from homology"/>
<feature type="transmembrane region" description="Helical" evidence="8">
    <location>
        <begin position="492"/>
        <end position="519"/>
    </location>
</feature>
<evidence type="ECO:0000256" key="9">
    <source>
        <dbReference type="PIRNR" id="PIRNR002869"/>
    </source>
</evidence>
<dbReference type="GO" id="GO:0071555">
    <property type="term" value="P:cell wall organization"/>
    <property type="evidence" value="ECO:0007669"/>
    <property type="project" value="UniProtKB-UniRule"/>
</dbReference>
<gene>
    <name evidence="8" type="primary">murJ</name>
    <name evidence="10" type="ORF">NIES30_19640</name>
</gene>
<feature type="transmembrane region" description="Helical" evidence="8">
    <location>
        <begin position="12"/>
        <end position="30"/>
    </location>
</feature>
<comment type="pathway">
    <text evidence="8">Cell wall biogenesis; peptidoglycan biosynthesis.</text>
</comment>
<evidence type="ECO:0000256" key="5">
    <source>
        <dbReference type="ARBA" id="ARBA00022984"/>
    </source>
</evidence>
<feature type="transmembrane region" description="Helical" evidence="8">
    <location>
        <begin position="136"/>
        <end position="158"/>
    </location>
</feature>
<dbReference type="GO" id="GO:0008360">
    <property type="term" value="P:regulation of cell shape"/>
    <property type="evidence" value="ECO:0007669"/>
    <property type="project" value="UniProtKB-UniRule"/>
</dbReference>
<evidence type="ECO:0000256" key="1">
    <source>
        <dbReference type="ARBA" id="ARBA00004651"/>
    </source>
</evidence>
<comment type="caution">
    <text evidence="10">The sequence shown here is derived from an EMBL/GenBank/DDBJ whole genome shotgun (WGS) entry which is preliminary data.</text>
</comment>
<keyword evidence="6 8" id="KW-1133">Transmembrane helix</keyword>
<keyword evidence="7 8" id="KW-0472">Membrane</keyword>
<keyword evidence="2 8" id="KW-1003">Cell membrane</keyword>
<organism evidence="10 11">
    <name type="scientific">Phormidium tenue NIES-30</name>
    <dbReference type="NCBI Taxonomy" id="549789"/>
    <lineage>
        <taxon>Bacteria</taxon>
        <taxon>Bacillati</taxon>
        <taxon>Cyanobacteriota</taxon>
        <taxon>Cyanophyceae</taxon>
        <taxon>Oscillatoriophycideae</taxon>
        <taxon>Oscillatoriales</taxon>
        <taxon>Oscillatoriaceae</taxon>
        <taxon>Phormidium</taxon>
    </lineage>
</organism>
<dbReference type="GO" id="GO:0015648">
    <property type="term" value="F:lipid-linked peptidoglycan transporter activity"/>
    <property type="evidence" value="ECO:0007669"/>
    <property type="project" value="UniProtKB-UniRule"/>
</dbReference>
<feature type="transmembrane region" description="Helical" evidence="8">
    <location>
        <begin position="328"/>
        <end position="354"/>
    </location>
</feature>
<dbReference type="UniPathway" id="UPA00219"/>
<name>A0A1U7J0W1_9CYAN</name>
<keyword evidence="3 8" id="KW-0812">Transmembrane</keyword>
<dbReference type="STRING" id="549789.NIES30_19640"/>
<keyword evidence="11" id="KW-1185">Reference proteome</keyword>
<comment type="subcellular location">
    <subcellularLocation>
        <location evidence="1 8">Cell membrane</location>
        <topology evidence="1 8">Multi-pass membrane protein</topology>
    </subcellularLocation>
</comment>
<evidence type="ECO:0000256" key="4">
    <source>
        <dbReference type="ARBA" id="ARBA00022960"/>
    </source>
</evidence>
<feature type="transmembrane region" description="Helical" evidence="8">
    <location>
        <begin position="201"/>
        <end position="226"/>
    </location>
</feature>
<keyword evidence="4 8" id="KW-0133">Cell shape</keyword>
<keyword evidence="5 8" id="KW-0573">Peptidoglycan synthesis</keyword>
<keyword evidence="8 9" id="KW-0961">Cell wall biogenesis/degradation</keyword>
<reference evidence="10 11" key="1">
    <citation type="submission" date="2016-11" db="EMBL/GenBank/DDBJ databases">
        <title>Draft Genome Sequences of Nine Cyanobacterial Strains from Diverse Habitats.</title>
        <authorList>
            <person name="Zhu T."/>
            <person name="Hou S."/>
            <person name="Lu X."/>
            <person name="Hess W.R."/>
        </authorList>
    </citation>
    <scope>NUCLEOTIDE SEQUENCE [LARGE SCALE GENOMIC DNA]</scope>
    <source>
        <strain evidence="10 11">NIES-30</strain>
    </source>
</reference>
<dbReference type="PANTHER" id="PTHR43486:SF1">
    <property type="entry name" value="LIPID II FLIPPASE MURJ-RELATED"/>
    <property type="match status" value="1"/>
</dbReference>
<dbReference type="EMBL" id="MRCG01000017">
    <property type="protein sequence ID" value="OKH45341.1"/>
    <property type="molecule type" value="Genomic_DNA"/>
</dbReference>
<evidence type="ECO:0000256" key="7">
    <source>
        <dbReference type="ARBA" id="ARBA00023136"/>
    </source>
</evidence>
<dbReference type="OrthoDB" id="9804143at2"/>
<dbReference type="Proteomes" id="UP000185557">
    <property type="component" value="Unassembled WGS sequence"/>
</dbReference>
<feature type="transmembrane region" description="Helical" evidence="8">
    <location>
        <begin position="165"/>
        <end position="189"/>
    </location>
</feature>
<evidence type="ECO:0000256" key="2">
    <source>
        <dbReference type="ARBA" id="ARBA00022475"/>
    </source>
</evidence>
<keyword evidence="8 9" id="KW-0813">Transport</keyword>
<feature type="transmembrane region" description="Helical" evidence="8">
    <location>
        <begin position="366"/>
        <end position="383"/>
    </location>
</feature>
<protein>
    <recommendedName>
        <fullName evidence="8">Probable lipid II flippase MurJ</fullName>
    </recommendedName>
</protein>
<comment type="similarity">
    <text evidence="8 9">Belongs to the MurJ/MviN family.</text>
</comment>
<evidence type="ECO:0000313" key="11">
    <source>
        <dbReference type="Proteomes" id="UP000185557"/>
    </source>
</evidence>
<dbReference type="PRINTS" id="PR01806">
    <property type="entry name" value="VIRFACTRMVIN"/>
</dbReference>
<dbReference type="AlphaFoldDB" id="A0A1U7J0W1"/>
<evidence type="ECO:0000256" key="8">
    <source>
        <dbReference type="HAMAP-Rule" id="MF_02078"/>
    </source>
</evidence>
<dbReference type="Pfam" id="PF03023">
    <property type="entry name" value="MurJ"/>
    <property type="match status" value="1"/>
</dbReference>
<feature type="transmembrane region" description="Helical" evidence="8">
    <location>
        <begin position="50"/>
        <end position="77"/>
    </location>
</feature>